<dbReference type="AlphaFoldDB" id="A0AAD9A4C2"/>
<reference evidence="2" key="1">
    <citation type="submission" date="2023-01" db="EMBL/GenBank/DDBJ databases">
        <title>Colletotrichum chrysophilum M932 genome sequence.</title>
        <authorList>
            <person name="Baroncelli R."/>
        </authorList>
    </citation>
    <scope>NUCLEOTIDE SEQUENCE</scope>
    <source>
        <strain evidence="2">M932</strain>
    </source>
</reference>
<protein>
    <submittedName>
        <fullName evidence="2">Uncharacterized protein</fullName>
    </submittedName>
</protein>
<proteinExistence type="predicted"/>
<feature type="compositionally biased region" description="Polar residues" evidence="1">
    <location>
        <begin position="174"/>
        <end position="190"/>
    </location>
</feature>
<organism evidence="2 3">
    <name type="scientific">Colletotrichum chrysophilum</name>
    <dbReference type="NCBI Taxonomy" id="1836956"/>
    <lineage>
        <taxon>Eukaryota</taxon>
        <taxon>Fungi</taxon>
        <taxon>Dikarya</taxon>
        <taxon>Ascomycota</taxon>
        <taxon>Pezizomycotina</taxon>
        <taxon>Sordariomycetes</taxon>
        <taxon>Hypocreomycetidae</taxon>
        <taxon>Glomerellales</taxon>
        <taxon>Glomerellaceae</taxon>
        <taxon>Colletotrichum</taxon>
        <taxon>Colletotrichum gloeosporioides species complex</taxon>
    </lineage>
</organism>
<evidence type="ECO:0000313" key="3">
    <source>
        <dbReference type="Proteomes" id="UP001243330"/>
    </source>
</evidence>
<comment type="caution">
    <text evidence="2">The sequence shown here is derived from an EMBL/GenBank/DDBJ whole genome shotgun (WGS) entry which is preliminary data.</text>
</comment>
<sequence length="190" mass="19815">MEGIARVDEKHDREDGVGVIRIHRIKAAGSGGLAIVSSCLALLLGGGASASSGEVLGDPPPPGERRRGRTPAWDVEMGSMPKDVERNMGGARVWLGIDRSFPGFESGTRTPKGLVESGGGRTTELRDAINQPGLGRGGIQYPAIPTSPADLTDGAYDNPGTGKQGPLDGHWMPTISSAQVPRVLPSNSRE</sequence>
<feature type="region of interest" description="Disordered" evidence="1">
    <location>
        <begin position="50"/>
        <end position="70"/>
    </location>
</feature>
<feature type="region of interest" description="Disordered" evidence="1">
    <location>
        <begin position="131"/>
        <end position="190"/>
    </location>
</feature>
<evidence type="ECO:0000256" key="1">
    <source>
        <dbReference type="SAM" id="MobiDB-lite"/>
    </source>
</evidence>
<gene>
    <name evidence="2" type="ORF">CCHR01_16503</name>
</gene>
<accession>A0AAD9A4C2</accession>
<evidence type="ECO:0000313" key="2">
    <source>
        <dbReference type="EMBL" id="KAK1840879.1"/>
    </source>
</evidence>
<dbReference type="Proteomes" id="UP001243330">
    <property type="component" value="Unassembled WGS sequence"/>
</dbReference>
<keyword evidence="3" id="KW-1185">Reference proteome</keyword>
<dbReference type="EMBL" id="JAQOWY010000524">
    <property type="protein sequence ID" value="KAK1840879.1"/>
    <property type="molecule type" value="Genomic_DNA"/>
</dbReference>
<name>A0AAD9A4C2_9PEZI</name>